<dbReference type="Pfam" id="PF08808">
    <property type="entry name" value="RES"/>
    <property type="match status" value="1"/>
</dbReference>
<organism evidence="2 3">
    <name type="scientific">Subtercola vilae</name>
    <dbReference type="NCBI Taxonomy" id="2056433"/>
    <lineage>
        <taxon>Bacteria</taxon>
        <taxon>Bacillati</taxon>
        <taxon>Actinomycetota</taxon>
        <taxon>Actinomycetes</taxon>
        <taxon>Micrococcales</taxon>
        <taxon>Microbacteriaceae</taxon>
        <taxon>Subtercola</taxon>
    </lineage>
</organism>
<evidence type="ECO:0000259" key="1">
    <source>
        <dbReference type="Pfam" id="PF08808"/>
    </source>
</evidence>
<evidence type="ECO:0000313" key="2">
    <source>
        <dbReference type="EMBL" id="TIH30794.1"/>
    </source>
</evidence>
<dbReference type="EMBL" id="QYRT01000049">
    <property type="protein sequence ID" value="TIH30794.1"/>
    <property type="molecule type" value="Genomic_DNA"/>
</dbReference>
<protein>
    <submittedName>
        <fullName evidence="2">RES domain-containing protein</fullName>
    </submittedName>
</protein>
<gene>
    <name evidence="2" type="ORF">D4765_16965</name>
</gene>
<sequence length="241" mass="26995">MTQPELETTSNPGAVWRVGFEPDMWAWTPWAYATDSGLFDGRWDDQQGEFRTLYTANSLLGCFLELLARFRPSATTLSALDDIEDDDGTLATYPDALTGTVGHSWLANRVYATASQDGRYCFITHSRSLGALQSEYPFDTHHISPADVDAALLKGARNRTLTRSLARWIYDLRADQGGELVDGIEFRSRYGDEIKMWAVFERSKDDTHSSHLYPGEAPTSVADDMPELLEAFDLHGLSWAD</sequence>
<comment type="caution">
    <text evidence="2">The sequence shown here is derived from an EMBL/GenBank/DDBJ whole genome shotgun (WGS) entry which is preliminary data.</text>
</comment>
<dbReference type="RefSeq" id="WP_136643497.1">
    <property type="nucleotide sequence ID" value="NZ_QYRT01000049.1"/>
</dbReference>
<proteinExistence type="predicted"/>
<reference evidence="2 3" key="1">
    <citation type="journal article" date="2019" name="Microorganisms">
        <title>Systematic Affiliation and Genome Analysis of Subtercola vilae DB165(T) with Particular Emphasis on Cold Adaptation of an Isolate from a High-Altitude Cold Volcano Lake.</title>
        <authorList>
            <person name="Villalobos A.S."/>
            <person name="Wiese J."/>
            <person name="Imhoff J.F."/>
            <person name="Dorador C."/>
            <person name="Keller A."/>
            <person name="Hentschel U."/>
        </authorList>
    </citation>
    <scope>NUCLEOTIDE SEQUENCE [LARGE SCALE GENOMIC DNA]</scope>
    <source>
        <strain evidence="2 3">DB165</strain>
    </source>
</reference>
<dbReference type="InterPro" id="IPR014914">
    <property type="entry name" value="RES_dom"/>
</dbReference>
<accession>A0A4V4RF80</accession>
<name>A0A4V4RF80_9MICO</name>
<dbReference type="Proteomes" id="UP000306192">
    <property type="component" value="Unassembled WGS sequence"/>
</dbReference>
<feature type="domain" description="RES" evidence="1">
    <location>
        <begin position="15"/>
        <end position="75"/>
    </location>
</feature>
<dbReference type="AlphaFoldDB" id="A0A4V4RF80"/>
<evidence type="ECO:0000313" key="3">
    <source>
        <dbReference type="Proteomes" id="UP000306192"/>
    </source>
</evidence>
<keyword evidence="3" id="KW-1185">Reference proteome</keyword>
<dbReference type="OrthoDB" id="4722229at2"/>